<protein>
    <recommendedName>
        <fullName evidence="4">HECT-type E3 ubiquitin transferase</fullName>
        <ecNumber evidence="4">2.3.2.26</ecNumber>
    </recommendedName>
</protein>
<evidence type="ECO:0000256" key="3">
    <source>
        <dbReference type="ARBA" id="ARBA00004906"/>
    </source>
</evidence>
<dbReference type="InterPro" id="IPR035983">
    <property type="entry name" value="Hect_E3_ubiquitin_ligase"/>
</dbReference>
<dbReference type="Pfam" id="PF00397">
    <property type="entry name" value="WW"/>
    <property type="match status" value="3"/>
</dbReference>
<dbReference type="InterPro" id="IPR000008">
    <property type="entry name" value="C2_dom"/>
</dbReference>
<dbReference type="Gene3D" id="3.30.2160.10">
    <property type="entry name" value="Hect, E3 ligase catalytic domain"/>
    <property type="match status" value="1"/>
</dbReference>
<dbReference type="PANTHER" id="PTHR11254:SF440">
    <property type="entry name" value="E3 UBIQUITIN-PROTEIN LIGASE NEDD-4"/>
    <property type="match status" value="1"/>
</dbReference>
<dbReference type="PROSITE" id="PS50020">
    <property type="entry name" value="WW_DOMAIN_2"/>
    <property type="match status" value="4"/>
</dbReference>
<dbReference type="FunFam" id="3.30.2160.10:FF:000001">
    <property type="entry name" value="E3 ubiquitin-protein ligase NEDD4-like"/>
    <property type="match status" value="1"/>
</dbReference>
<evidence type="ECO:0000256" key="8">
    <source>
        <dbReference type="ARBA" id="ARBA00022786"/>
    </source>
</evidence>
<evidence type="ECO:0000313" key="16">
    <source>
        <dbReference type="Proteomes" id="UP000007879"/>
    </source>
</evidence>
<feature type="region of interest" description="Disordered" evidence="11">
    <location>
        <begin position="321"/>
        <end position="448"/>
    </location>
</feature>
<dbReference type="FunFam" id="3.90.1750.10:FF:000079">
    <property type="entry name" value="E3 ubiquitin-protein ligase"/>
    <property type="match status" value="1"/>
</dbReference>
<dbReference type="EC" id="2.3.2.26" evidence="4"/>
<feature type="compositionally biased region" description="Acidic residues" evidence="11">
    <location>
        <begin position="363"/>
        <end position="373"/>
    </location>
</feature>
<reference evidence="15" key="2">
    <citation type="submission" date="2017-05" db="UniProtKB">
        <authorList>
            <consortium name="EnsemblMetazoa"/>
        </authorList>
    </citation>
    <scope>IDENTIFICATION</scope>
</reference>
<dbReference type="SMART" id="SM00119">
    <property type="entry name" value="HECTc"/>
    <property type="match status" value="1"/>
</dbReference>
<organism evidence="15">
    <name type="scientific">Amphimedon queenslandica</name>
    <name type="common">Sponge</name>
    <dbReference type="NCBI Taxonomy" id="400682"/>
    <lineage>
        <taxon>Eukaryota</taxon>
        <taxon>Metazoa</taxon>
        <taxon>Porifera</taxon>
        <taxon>Demospongiae</taxon>
        <taxon>Heteroscleromorpha</taxon>
        <taxon>Haplosclerida</taxon>
        <taxon>Niphatidae</taxon>
        <taxon>Amphimedon</taxon>
    </lineage>
</organism>
<dbReference type="InterPro" id="IPR050409">
    <property type="entry name" value="E3_ubiq-protein_ligase"/>
</dbReference>
<dbReference type="SUPFAM" id="SSF49562">
    <property type="entry name" value="C2 domain (Calcium/lipid-binding domain, CaLB)"/>
    <property type="match status" value="1"/>
</dbReference>
<dbReference type="SMART" id="SM00239">
    <property type="entry name" value="C2"/>
    <property type="match status" value="1"/>
</dbReference>
<dbReference type="Pfam" id="PF00632">
    <property type="entry name" value="HECT"/>
    <property type="match status" value="1"/>
</dbReference>
<feature type="domain" description="WW" evidence="13">
    <location>
        <begin position="300"/>
        <end position="333"/>
    </location>
</feature>
<evidence type="ECO:0000256" key="7">
    <source>
        <dbReference type="ARBA" id="ARBA00022737"/>
    </source>
</evidence>
<dbReference type="GO" id="GO:0016567">
    <property type="term" value="P:protein ubiquitination"/>
    <property type="evidence" value="ECO:0007669"/>
    <property type="project" value="UniProtKB-UniPathway"/>
</dbReference>
<dbReference type="CDD" id="cd00078">
    <property type="entry name" value="HECTc"/>
    <property type="match status" value="1"/>
</dbReference>
<dbReference type="Gene3D" id="2.20.70.10">
    <property type="match status" value="3"/>
</dbReference>
<dbReference type="SUPFAM" id="SSF56204">
    <property type="entry name" value="Hect, E3 ligase catalytic domain"/>
    <property type="match status" value="1"/>
</dbReference>
<sequence>MVTRQLKRSFDHSLRLSRGSGLSVDYNQINDQSKLFILDIRGAKNLLKQDVFGLSDPYVRVRFVIDSRSEIQTLTHLSTHTIKRTLSPQWNEKLYFILDADVFAVILDVFDENILTRDDHLGRVLLFFDTSRPPVTLPGPNTFVQFPIVVRENPGYSNWIEEQATRLTNLPINLKYSPDVLQQLNLLCEVPAWRNTLEKLRNEYHTKTNRQINAIPTGYLTIHYSVLSPDLSESMSLIEETGVRVVPRMRIEHVHRHDNEETTSTSGSTARDDNDENLASVLGFEMVEREDVDSSSDEEEGLPSGWERRVDSNGRRVFLHHLTRTTSLRRPNIRRPEQQPTTGRSYLPRLNSIDMTEVSSGDETGEDEREEETTVQPSAPPLPPAPEPFTPSLDRSRESTPQGSPSPGPSGPTLEPAPDPSPNTSSVSQTTASPQATPPAPVIPPRPTLTPQQLKIAKLQEGLPQGWAVAIAPDGKTFYVDHINKKTSWDRPKMQERKPQRAERGAKSQPVLQDDDLPPGWEVRITKEGQKYYVDHANKKTTWDHPKKGGLGPVGLGPLPPGWQMKTRADGQVFFVDHTTKSTQWEDPRLMAANKPVHKMQYSRDYKQKYNNFMTQLKRGQPEPSFANKFTIPVKRSNILEDSFNVISRVPTSKLSCFKGRMWVEFDGERGLDYGGLAREWFHLLSHEMFNPYYGLFEYSASDDYTLQINPDSGVYNEYHLDYFKFIGRVCGMAIYHKNIIDAFFIRPFYKMIVGRPITLKDMESVDVELQNSIQYIMDNDPEPLCLTFSVNKTIFGEVIEEELKPGGKDIEVTESNKKEYINLMIEWRFTRRVKEQMNAFRNGLSDVIPLHMLKVFDERELEYLLGGLAEIDVSDWKRNTEYSGGYTATDLPVVWFWKAVENFDDEMRARLLQFVTGTSKVPMNGFAELQGSSGPRKFCIKKFGAENDLPRAHTCFNRIDLPPYPSYYRLKENLKLAVENTEGFEGVD</sequence>
<dbReference type="Gene3D" id="3.30.2410.10">
    <property type="entry name" value="Hect, E3 ligase catalytic domain"/>
    <property type="match status" value="1"/>
</dbReference>
<dbReference type="PIRSF" id="PIRSF001569">
    <property type="entry name" value="E3_ub_ligase_SMURF1"/>
    <property type="match status" value="1"/>
</dbReference>
<dbReference type="Gene3D" id="3.90.1750.10">
    <property type="entry name" value="Hect, E3 ligase catalytic domains"/>
    <property type="match status" value="1"/>
</dbReference>
<comment type="catalytic activity">
    <reaction evidence="1">
        <text>S-ubiquitinyl-[E2 ubiquitin-conjugating enzyme]-L-cysteine + [acceptor protein]-L-lysine = [E2 ubiquitin-conjugating enzyme]-L-cysteine + N(6)-ubiquitinyl-[acceptor protein]-L-lysine.</text>
        <dbReference type="EC" id="2.3.2.26"/>
    </reaction>
</comment>
<dbReference type="Pfam" id="PF00168">
    <property type="entry name" value="C2"/>
    <property type="match status" value="1"/>
</dbReference>
<feature type="compositionally biased region" description="Pro residues" evidence="11">
    <location>
        <begin position="404"/>
        <end position="421"/>
    </location>
</feature>
<keyword evidence="8 10" id="KW-0833">Ubl conjugation pathway</keyword>
<dbReference type="OrthoDB" id="423283at2759"/>
<keyword evidence="5" id="KW-0963">Cytoplasm</keyword>
<dbReference type="EnsemblMetazoa" id="Aqu2.1.23645_001">
    <property type="protein sequence ID" value="Aqu2.1.23645_001"/>
    <property type="gene ID" value="Aqu2.1.23645"/>
</dbReference>
<dbReference type="FunFam" id="3.30.2410.10:FF:000002">
    <property type="entry name" value="E3 ubiquitin-protein ligase HECW2"/>
    <property type="match status" value="1"/>
</dbReference>
<dbReference type="FunFam" id="2.20.70.10:FF:000017">
    <property type="entry name" value="E3 ubiquitin-protein ligase"/>
    <property type="match status" value="1"/>
</dbReference>
<dbReference type="STRING" id="400682.A0A1X7U7A3"/>
<dbReference type="KEGG" id="aqu:100638606"/>
<evidence type="ECO:0000256" key="9">
    <source>
        <dbReference type="PIRSR" id="PIRSR001569-1"/>
    </source>
</evidence>
<accession>A0A1X7U7A3</accession>
<evidence type="ECO:0000256" key="6">
    <source>
        <dbReference type="ARBA" id="ARBA00022679"/>
    </source>
</evidence>
<dbReference type="GO" id="GO:0006511">
    <property type="term" value="P:ubiquitin-dependent protein catabolic process"/>
    <property type="evidence" value="ECO:0007669"/>
    <property type="project" value="InterPro"/>
</dbReference>
<evidence type="ECO:0000256" key="5">
    <source>
        <dbReference type="ARBA" id="ARBA00022490"/>
    </source>
</evidence>
<dbReference type="InterPro" id="IPR036020">
    <property type="entry name" value="WW_dom_sf"/>
</dbReference>
<name>A0A1X7U7A3_AMPQE</name>
<feature type="domain" description="HECT" evidence="14">
    <location>
        <begin position="658"/>
        <end position="988"/>
    </location>
</feature>
<feature type="compositionally biased region" description="Pro residues" evidence="11">
    <location>
        <begin position="378"/>
        <end position="389"/>
    </location>
</feature>
<dbReference type="CDD" id="cd00201">
    <property type="entry name" value="WW"/>
    <property type="match status" value="4"/>
</dbReference>
<dbReference type="Proteomes" id="UP000007879">
    <property type="component" value="Unassembled WGS sequence"/>
</dbReference>
<dbReference type="InterPro" id="IPR001202">
    <property type="entry name" value="WW_dom"/>
</dbReference>
<dbReference type="UniPathway" id="UPA00143"/>
<feature type="region of interest" description="Disordered" evidence="11">
    <location>
        <begin position="253"/>
        <end position="308"/>
    </location>
</feature>
<feature type="active site" description="Glycyl thioester intermediate" evidence="9 10">
    <location>
        <position position="956"/>
    </location>
</feature>
<dbReference type="Gene3D" id="2.60.40.150">
    <property type="entry name" value="C2 domain"/>
    <property type="match status" value="1"/>
</dbReference>
<keyword evidence="16" id="KW-1185">Reference proteome</keyword>
<gene>
    <name evidence="15" type="primary">100638606</name>
</gene>
<dbReference type="InterPro" id="IPR000569">
    <property type="entry name" value="HECT_dom"/>
</dbReference>
<evidence type="ECO:0000256" key="10">
    <source>
        <dbReference type="PROSITE-ProRule" id="PRU00104"/>
    </source>
</evidence>
<dbReference type="PROSITE" id="PS50004">
    <property type="entry name" value="C2"/>
    <property type="match status" value="1"/>
</dbReference>
<feature type="compositionally biased region" description="Pro residues" evidence="11">
    <location>
        <begin position="436"/>
        <end position="448"/>
    </location>
</feature>
<reference evidence="16" key="1">
    <citation type="journal article" date="2010" name="Nature">
        <title>The Amphimedon queenslandica genome and the evolution of animal complexity.</title>
        <authorList>
            <person name="Srivastava M."/>
            <person name="Simakov O."/>
            <person name="Chapman J."/>
            <person name="Fahey B."/>
            <person name="Gauthier M.E."/>
            <person name="Mitros T."/>
            <person name="Richards G.S."/>
            <person name="Conaco C."/>
            <person name="Dacre M."/>
            <person name="Hellsten U."/>
            <person name="Larroux C."/>
            <person name="Putnam N.H."/>
            <person name="Stanke M."/>
            <person name="Adamska M."/>
            <person name="Darling A."/>
            <person name="Degnan S.M."/>
            <person name="Oakley T.H."/>
            <person name="Plachetzki D.C."/>
            <person name="Zhai Y."/>
            <person name="Adamski M."/>
            <person name="Calcino A."/>
            <person name="Cummins S.F."/>
            <person name="Goodstein D.M."/>
            <person name="Harris C."/>
            <person name="Jackson D.J."/>
            <person name="Leys S.P."/>
            <person name="Shu S."/>
            <person name="Woodcroft B.J."/>
            <person name="Vervoort M."/>
            <person name="Kosik K.S."/>
            <person name="Manning G."/>
            <person name="Degnan B.M."/>
            <person name="Rokhsar D.S."/>
        </authorList>
    </citation>
    <scope>NUCLEOTIDE SEQUENCE [LARGE SCALE GENOMIC DNA]</scope>
</reference>
<evidence type="ECO:0000259" key="12">
    <source>
        <dbReference type="PROSITE" id="PS50004"/>
    </source>
</evidence>
<feature type="domain" description="WW" evidence="13">
    <location>
        <begin position="461"/>
        <end position="494"/>
    </location>
</feature>
<proteinExistence type="predicted"/>
<dbReference type="PANTHER" id="PTHR11254">
    <property type="entry name" value="HECT DOMAIN UBIQUITIN-PROTEIN LIGASE"/>
    <property type="match status" value="1"/>
</dbReference>
<dbReference type="PROSITE" id="PS50237">
    <property type="entry name" value="HECT"/>
    <property type="match status" value="1"/>
</dbReference>
<feature type="domain" description="C2" evidence="12">
    <location>
        <begin position="16"/>
        <end position="143"/>
    </location>
</feature>
<keyword evidence="7" id="KW-0677">Repeat</keyword>
<dbReference type="InterPro" id="IPR035892">
    <property type="entry name" value="C2_domain_sf"/>
</dbReference>
<dbReference type="eggNOG" id="KOG0940">
    <property type="taxonomic scope" value="Eukaryota"/>
</dbReference>
<evidence type="ECO:0000259" key="13">
    <source>
        <dbReference type="PROSITE" id="PS50020"/>
    </source>
</evidence>
<comment type="pathway">
    <text evidence="3">Protein modification; protein ubiquitination.</text>
</comment>
<evidence type="ECO:0000256" key="11">
    <source>
        <dbReference type="SAM" id="MobiDB-lite"/>
    </source>
</evidence>
<keyword evidence="6" id="KW-0808">Transferase</keyword>
<feature type="compositionally biased region" description="Basic and acidic residues" evidence="11">
    <location>
        <begin position="489"/>
        <end position="506"/>
    </location>
</feature>
<evidence type="ECO:0000256" key="2">
    <source>
        <dbReference type="ARBA" id="ARBA00004496"/>
    </source>
</evidence>
<evidence type="ECO:0000259" key="14">
    <source>
        <dbReference type="PROSITE" id="PS50237"/>
    </source>
</evidence>
<dbReference type="GO" id="GO:0061630">
    <property type="term" value="F:ubiquitin protein ligase activity"/>
    <property type="evidence" value="ECO:0007669"/>
    <property type="project" value="UniProtKB-EC"/>
</dbReference>
<dbReference type="InParanoid" id="A0A1X7U7A3"/>
<evidence type="ECO:0000313" key="15">
    <source>
        <dbReference type="EnsemblMetazoa" id="Aqu2.1.23645_001"/>
    </source>
</evidence>
<dbReference type="SUPFAM" id="SSF51045">
    <property type="entry name" value="WW domain"/>
    <property type="match status" value="4"/>
</dbReference>
<dbReference type="AlphaFoldDB" id="A0A1X7U7A3"/>
<evidence type="ECO:0000256" key="1">
    <source>
        <dbReference type="ARBA" id="ARBA00000885"/>
    </source>
</evidence>
<evidence type="ECO:0000256" key="4">
    <source>
        <dbReference type="ARBA" id="ARBA00012485"/>
    </source>
</evidence>
<comment type="subcellular location">
    <subcellularLocation>
        <location evidence="2">Cytoplasm</location>
    </subcellularLocation>
</comment>
<dbReference type="PROSITE" id="PS01159">
    <property type="entry name" value="WW_DOMAIN_1"/>
    <property type="match status" value="3"/>
</dbReference>
<dbReference type="GO" id="GO:0005737">
    <property type="term" value="C:cytoplasm"/>
    <property type="evidence" value="ECO:0007669"/>
    <property type="project" value="UniProtKB-SubCell"/>
</dbReference>
<dbReference type="EnsemblMetazoa" id="XM_020000247.1">
    <property type="protein sequence ID" value="XP_019855806.1"/>
    <property type="gene ID" value="LOC100638606"/>
</dbReference>
<dbReference type="InterPro" id="IPR024928">
    <property type="entry name" value="E3_ub_ligase_SMURF1"/>
</dbReference>
<feature type="domain" description="WW" evidence="13">
    <location>
        <begin position="557"/>
        <end position="590"/>
    </location>
</feature>
<dbReference type="SMART" id="SM00456">
    <property type="entry name" value="WW"/>
    <property type="match status" value="4"/>
</dbReference>
<feature type="domain" description="WW" evidence="13">
    <location>
        <begin position="515"/>
        <end position="548"/>
    </location>
</feature>
<feature type="region of interest" description="Disordered" evidence="11">
    <location>
        <begin position="489"/>
        <end position="520"/>
    </location>
</feature>
<feature type="compositionally biased region" description="Acidic residues" evidence="11">
    <location>
        <begin position="288"/>
        <end position="301"/>
    </location>
</feature>